<evidence type="ECO:0008006" key="4">
    <source>
        <dbReference type="Google" id="ProtNLM"/>
    </source>
</evidence>
<name>A0ABW4MA10_9SPHN</name>
<feature type="transmembrane region" description="Helical" evidence="1">
    <location>
        <begin position="6"/>
        <end position="26"/>
    </location>
</feature>
<gene>
    <name evidence="2" type="ORF">ACFSAG_01670</name>
</gene>
<accession>A0ABW4MA10</accession>
<evidence type="ECO:0000313" key="2">
    <source>
        <dbReference type="EMBL" id="MFD1765548.1"/>
    </source>
</evidence>
<proteinExistence type="predicted"/>
<protein>
    <recommendedName>
        <fullName evidence="4">Heme exporter protein D</fullName>
    </recommendedName>
</protein>
<dbReference type="EMBL" id="JBHUEL010000002">
    <property type="protein sequence ID" value="MFD1765548.1"/>
    <property type="molecule type" value="Genomic_DNA"/>
</dbReference>
<dbReference type="Proteomes" id="UP001597215">
    <property type="component" value="Unassembled WGS sequence"/>
</dbReference>
<dbReference type="RefSeq" id="WP_374615246.1">
    <property type="nucleotide sequence ID" value="NZ_JBHUEL010000002.1"/>
</dbReference>
<organism evidence="2 3">
    <name type="scientific">Sphingorhabdus buctiana</name>
    <dbReference type="NCBI Taxonomy" id="1508805"/>
    <lineage>
        <taxon>Bacteria</taxon>
        <taxon>Pseudomonadati</taxon>
        <taxon>Pseudomonadota</taxon>
        <taxon>Alphaproteobacteria</taxon>
        <taxon>Sphingomonadales</taxon>
        <taxon>Sphingomonadaceae</taxon>
        <taxon>Sphingorhabdus</taxon>
    </lineage>
</organism>
<evidence type="ECO:0000256" key="1">
    <source>
        <dbReference type="SAM" id="Phobius"/>
    </source>
</evidence>
<keyword evidence="1" id="KW-1133">Transmembrane helix</keyword>
<comment type="caution">
    <text evidence="2">The sequence shown here is derived from an EMBL/GenBank/DDBJ whole genome shotgun (WGS) entry which is preliminary data.</text>
</comment>
<keyword evidence="1" id="KW-0812">Transmembrane</keyword>
<sequence length="43" mass="4753">MDHTPFIIAAFLVTALGTLVLVVHSWSAMRRAEALADDLKSRK</sequence>
<keyword evidence="1" id="KW-0472">Membrane</keyword>
<reference evidence="3" key="1">
    <citation type="journal article" date="2019" name="Int. J. Syst. Evol. Microbiol.">
        <title>The Global Catalogue of Microorganisms (GCM) 10K type strain sequencing project: providing services to taxonomists for standard genome sequencing and annotation.</title>
        <authorList>
            <consortium name="The Broad Institute Genomics Platform"/>
            <consortium name="The Broad Institute Genome Sequencing Center for Infectious Disease"/>
            <person name="Wu L."/>
            <person name="Ma J."/>
        </authorList>
    </citation>
    <scope>NUCLEOTIDE SEQUENCE [LARGE SCALE GENOMIC DNA]</scope>
    <source>
        <strain evidence="3">CGMCC 1.12449</strain>
    </source>
</reference>
<keyword evidence="3" id="KW-1185">Reference proteome</keyword>
<evidence type="ECO:0000313" key="3">
    <source>
        <dbReference type="Proteomes" id="UP001597215"/>
    </source>
</evidence>